<evidence type="ECO:0000313" key="1">
    <source>
        <dbReference type="EMBL" id="GMQ64403.1"/>
    </source>
</evidence>
<keyword evidence="2" id="KW-1185">Reference proteome</keyword>
<name>A0ACB5UPE2_9FIRM</name>
<protein>
    <submittedName>
        <fullName evidence="1">Carbohydrate ABC transporter permease</fullName>
    </submittedName>
</protein>
<proteinExistence type="predicted"/>
<gene>
    <name evidence="1" type="ORF">AN2V17_36400</name>
</gene>
<dbReference type="EMBL" id="BTPU01000069">
    <property type="protein sequence ID" value="GMQ64403.1"/>
    <property type="molecule type" value="Genomic_DNA"/>
</dbReference>
<accession>A0ACB5UPE2</accession>
<dbReference type="Proteomes" id="UP001374599">
    <property type="component" value="Unassembled WGS sequence"/>
</dbReference>
<organism evidence="1 2">
    <name type="scientific">Vallitalea maricola</name>
    <dbReference type="NCBI Taxonomy" id="3074433"/>
    <lineage>
        <taxon>Bacteria</taxon>
        <taxon>Bacillati</taxon>
        <taxon>Bacillota</taxon>
        <taxon>Clostridia</taxon>
        <taxon>Lachnospirales</taxon>
        <taxon>Vallitaleaceae</taxon>
        <taxon>Vallitalea</taxon>
    </lineage>
</organism>
<reference evidence="1" key="1">
    <citation type="submission" date="2023-09" db="EMBL/GenBank/DDBJ databases">
        <title>Vallitalea sediminicola and Vallitalea maricola sp. nov., anaerobic bacteria isolated from marine sediment.</title>
        <authorList>
            <person name="Hirano S."/>
            <person name="Maeda A."/>
            <person name="Terahara T."/>
            <person name="Mori K."/>
            <person name="Hamada M."/>
            <person name="Matsumoto R."/>
            <person name="Kobayashi T."/>
        </authorList>
    </citation>
    <scope>NUCLEOTIDE SEQUENCE</scope>
    <source>
        <strain evidence="1">AN17-2</strain>
    </source>
</reference>
<evidence type="ECO:0000313" key="2">
    <source>
        <dbReference type="Proteomes" id="UP001374599"/>
    </source>
</evidence>
<comment type="caution">
    <text evidence="1">The sequence shown here is derived from an EMBL/GenBank/DDBJ whole genome shotgun (WGS) entry which is preliminary data.</text>
</comment>
<sequence length="276" mass="30900">MTKKKLFSALVYIILGIIVFFCLCPIIWMCIISLKGPNESISGFNSLWISNPTLQNFKNVFNIIPVGTNLYNSFFTTILGTITTLFFCSLAGFAFAKYDFPGKRFLFYFVIATMLIPPEVGAVPLFIIMRKVRLINSLWSLIIPRIATAVGIFYMRQYIVDVPTEIMEASRIDGCGDFAIYSKIIVPIIKPALASWAALTIIARWNDFFWPLLYLRSTPKYTLMVSISLLPVSDGLSTPWPVIMAGTTFAIVPIIVVYLILQRFQKAGLSTGAVKG</sequence>